<reference evidence="1" key="1">
    <citation type="submission" date="2021-02" db="EMBL/GenBank/DDBJ databases">
        <authorList>
            <person name="Nowell W R."/>
        </authorList>
    </citation>
    <scope>NUCLEOTIDE SEQUENCE</scope>
</reference>
<protein>
    <submittedName>
        <fullName evidence="1">Uncharacterized protein</fullName>
    </submittedName>
</protein>
<comment type="caution">
    <text evidence="1">The sequence shown here is derived from an EMBL/GenBank/DDBJ whole genome shotgun (WGS) entry which is preliminary data.</text>
</comment>
<dbReference type="Proteomes" id="UP000663848">
    <property type="component" value="Unassembled WGS sequence"/>
</dbReference>
<evidence type="ECO:0000313" key="1">
    <source>
        <dbReference type="EMBL" id="CAF5112638.1"/>
    </source>
</evidence>
<dbReference type="EMBL" id="CAJOBR010076296">
    <property type="protein sequence ID" value="CAF5112638.1"/>
    <property type="molecule type" value="Genomic_DNA"/>
</dbReference>
<name>A0A822F4E6_9BILA</name>
<proteinExistence type="predicted"/>
<evidence type="ECO:0000313" key="2">
    <source>
        <dbReference type="Proteomes" id="UP000663848"/>
    </source>
</evidence>
<feature type="non-terminal residue" evidence="1">
    <location>
        <position position="1"/>
    </location>
</feature>
<gene>
    <name evidence="1" type="ORF">QYT958_LOCUS45550</name>
</gene>
<sequence length="43" mass="4918">MFPETLNKPLPQTVAEAEKMSMIRIRIGKPRSTNTDGTEREDQ</sequence>
<accession>A0A822F4E6</accession>
<dbReference type="AlphaFoldDB" id="A0A822F4E6"/>
<organism evidence="1 2">
    <name type="scientific">Rotaria socialis</name>
    <dbReference type="NCBI Taxonomy" id="392032"/>
    <lineage>
        <taxon>Eukaryota</taxon>
        <taxon>Metazoa</taxon>
        <taxon>Spiralia</taxon>
        <taxon>Gnathifera</taxon>
        <taxon>Rotifera</taxon>
        <taxon>Eurotatoria</taxon>
        <taxon>Bdelloidea</taxon>
        <taxon>Philodinida</taxon>
        <taxon>Philodinidae</taxon>
        <taxon>Rotaria</taxon>
    </lineage>
</organism>